<dbReference type="EMBL" id="PKPP01005146">
    <property type="protein sequence ID" value="PWA61262.1"/>
    <property type="molecule type" value="Genomic_DNA"/>
</dbReference>
<name>A0A2U1MJ64_ARTAN</name>
<sequence>MVVDCIWIGRECEFKVAVKFAVTKDIDHLRQVLDGRQRVNPQETNEALDIVLREAASRERIIVRRSIFSTAFEMVCLAMASNNT</sequence>
<evidence type="ECO:0000313" key="2">
    <source>
        <dbReference type="Proteomes" id="UP000245207"/>
    </source>
</evidence>
<dbReference type="Proteomes" id="UP000245207">
    <property type="component" value="Unassembled WGS sequence"/>
</dbReference>
<organism evidence="1 2">
    <name type="scientific">Artemisia annua</name>
    <name type="common">Sweet wormwood</name>
    <dbReference type="NCBI Taxonomy" id="35608"/>
    <lineage>
        <taxon>Eukaryota</taxon>
        <taxon>Viridiplantae</taxon>
        <taxon>Streptophyta</taxon>
        <taxon>Embryophyta</taxon>
        <taxon>Tracheophyta</taxon>
        <taxon>Spermatophyta</taxon>
        <taxon>Magnoliopsida</taxon>
        <taxon>eudicotyledons</taxon>
        <taxon>Gunneridae</taxon>
        <taxon>Pentapetalae</taxon>
        <taxon>asterids</taxon>
        <taxon>campanulids</taxon>
        <taxon>Asterales</taxon>
        <taxon>Asteraceae</taxon>
        <taxon>Asteroideae</taxon>
        <taxon>Anthemideae</taxon>
        <taxon>Artemisiinae</taxon>
        <taxon>Artemisia</taxon>
    </lineage>
</organism>
<accession>A0A2U1MJ64</accession>
<comment type="caution">
    <text evidence="1">The sequence shown here is derived from an EMBL/GenBank/DDBJ whole genome shotgun (WGS) entry which is preliminary data.</text>
</comment>
<proteinExistence type="predicted"/>
<protein>
    <submittedName>
        <fullName evidence="1">Argonaute/Dicer protein, PAZ</fullName>
    </submittedName>
</protein>
<keyword evidence="2" id="KW-1185">Reference proteome</keyword>
<dbReference type="STRING" id="35608.A0A2U1MJ64"/>
<gene>
    <name evidence="1" type="ORF">CTI12_AA374080</name>
</gene>
<dbReference type="AlphaFoldDB" id="A0A2U1MJ64"/>
<reference evidence="1 2" key="1">
    <citation type="journal article" date="2018" name="Mol. Plant">
        <title>The genome of Artemisia annua provides insight into the evolution of Asteraceae family and artemisinin biosynthesis.</title>
        <authorList>
            <person name="Shen Q."/>
            <person name="Zhang L."/>
            <person name="Liao Z."/>
            <person name="Wang S."/>
            <person name="Yan T."/>
            <person name="Shi P."/>
            <person name="Liu M."/>
            <person name="Fu X."/>
            <person name="Pan Q."/>
            <person name="Wang Y."/>
            <person name="Lv Z."/>
            <person name="Lu X."/>
            <person name="Zhang F."/>
            <person name="Jiang W."/>
            <person name="Ma Y."/>
            <person name="Chen M."/>
            <person name="Hao X."/>
            <person name="Li L."/>
            <person name="Tang Y."/>
            <person name="Lv G."/>
            <person name="Zhou Y."/>
            <person name="Sun X."/>
            <person name="Brodelius P.E."/>
            <person name="Rose J.K.C."/>
            <person name="Tang K."/>
        </authorList>
    </citation>
    <scope>NUCLEOTIDE SEQUENCE [LARGE SCALE GENOMIC DNA]</scope>
    <source>
        <strain evidence="2">cv. Huhao1</strain>
        <tissue evidence="1">Leaf</tissue>
    </source>
</reference>
<evidence type="ECO:0000313" key="1">
    <source>
        <dbReference type="EMBL" id="PWA61262.1"/>
    </source>
</evidence>